<feature type="binding site" evidence="6">
    <location>
        <position position="275"/>
    </location>
    <ligand>
        <name>Zn(2+)</name>
        <dbReference type="ChEBI" id="CHEBI:29105"/>
    </ligand>
</feature>
<organism evidence="8 9">
    <name type="scientific">Phaeosphaeria nodorum (strain SN15 / ATCC MYA-4574 / FGSC 10173)</name>
    <name type="common">Glume blotch fungus</name>
    <name type="synonym">Parastagonospora nodorum</name>
    <dbReference type="NCBI Taxonomy" id="321614"/>
    <lineage>
        <taxon>Eukaryota</taxon>
        <taxon>Fungi</taxon>
        <taxon>Dikarya</taxon>
        <taxon>Ascomycota</taxon>
        <taxon>Pezizomycotina</taxon>
        <taxon>Dothideomycetes</taxon>
        <taxon>Pleosporomycetidae</taxon>
        <taxon>Pleosporales</taxon>
        <taxon>Pleosporineae</taxon>
        <taxon>Phaeosphaeriaceae</taxon>
        <taxon>Parastagonospora</taxon>
    </lineage>
</organism>
<dbReference type="KEGG" id="pno:SNOG_07900"/>
<reference evidence="9" key="1">
    <citation type="journal article" date="2021" name="BMC Genomics">
        <title>Chromosome-level genome assembly and manually-curated proteome of model necrotroph Parastagonospora nodorum Sn15 reveals a genome-wide trove of candidate effector homologs, and redundancy of virulence-related functions within an accessory chromosome.</title>
        <authorList>
            <person name="Bertazzoni S."/>
            <person name="Jones D.A.B."/>
            <person name="Phan H.T."/>
            <person name="Tan K.-C."/>
            <person name="Hane J.K."/>
        </authorList>
    </citation>
    <scope>NUCLEOTIDE SEQUENCE [LARGE SCALE GENOMIC DNA]</scope>
    <source>
        <strain evidence="9">SN15 / ATCC MYA-4574 / FGSC 10173)</strain>
    </source>
</reference>
<evidence type="ECO:0000256" key="6">
    <source>
        <dbReference type="PIRSR" id="PIRSR604254-1"/>
    </source>
</evidence>
<keyword evidence="3 7" id="KW-0812">Transmembrane</keyword>
<evidence type="ECO:0000256" key="5">
    <source>
        <dbReference type="ARBA" id="ARBA00023136"/>
    </source>
</evidence>
<evidence type="ECO:0000256" key="1">
    <source>
        <dbReference type="ARBA" id="ARBA00004141"/>
    </source>
</evidence>
<dbReference type="GO" id="GO:0046872">
    <property type="term" value="F:metal ion binding"/>
    <property type="evidence" value="ECO:0007669"/>
    <property type="project" value="UniProtKB-KW"/>
</dbReference>
<dbReference type="GO" id="GO:0016020">
    <property type="term" value="C:membrane"/>
    <property type="evidence" value="ECO:0007669"/>
    <property type="project" value="UniProtKB-SubCell"/>
</dbReference>
<evidence type="ECO:0000256" key="3">
    <source>
        <dbReference type="ARBA" id="ARBA00022692"/>
    </source>
</evidence>
<dbReference type="PANTHER" id="PTHR20855">
    <property type="entry name" value="ADIPOR/PROGESTIN RECEPTOR-RELATED"/>
    <property type="match status" value="1"/>
</dbReference>
<feature type="transmembrane region" description="Helical" evidence="7">
    <location>
        <begin position="277"/>
        <end position="297"/>
    </location>
</feature>
<dbReference type="Pfam" id="PF03006">
    <property type="entry name" value="HlyIII"/>
    <property type="match status" value="1"/>
</dbReference>
<comment type="similarity">
    <text evidence="2">Belongs to the ADIPOR family.</text>
</comment>
<protein>
    <recommendedName>
        <fullName evidence="10">HlyIII-domain-containing protein</fullName>
    </recommendedName>
</protein>
<name>A0A7U2EUJ3_PHANO</name>
<proteinExistence type="inferred from homology"/>
<dbReference type="OMA" id="IGNACDY"/>
<dbReference type="AlphaFoldDB" id="A0A7U2EUJ3"/>
<evidence type="ECO:0000313" key="8">
    <source>
        <dbReference type="EMBL" id="QRC93051.1"/>
    </source>
</evidence>
<keyword evidence="6" id="KW-0479">Metal-binding</keyword>
<dbReference type="PANTHER" id="PTHR20855:SF52">
    <property type="entry name" value="ADIPONECTIN RECEPTOR PROTEIN"/>
    <property type="match status" value="1"/>
</dbReference>
<feature type="transmembrane region" description="Helical" evidence="7">
    <location>
        <begin position="75"/>
        <end position="96"/>
    </location>
</feature>
<feature type="binding site" evidence="6">
    <location>
        <position position="129"/>
    </location>
    <ligand>
        <name>Zn(2+)</name>
        <dbReference type="ChEBI" id="CHEBI:29105"/>
    </ligand>
</feature>
<evidence type="ECO:0000256" key="4">
    <source>
        <dbReference type="ARBA" id="ARBA00022989"/>
    </source>
</evidence>
<keyword evidence="9" id="KW-1185">Reference proteome</keyword>
<feature type="transmembrane region" description="Helical" evidence="7">
    <location>
        <begin position="108"/>
        <end position="127"/>
    </location>
</feature>
<keyword evidence="4 7" id="KW-1133">Transmembrane helix</keyword>
<feature type="transmembrane region" description="Helical" evidence="7">
    <location>
        <begin position="236"/>
        <end position="257"/>
    </location>
</feature>
<feature type="transmembrane region" description="Helical" evidence="7">
    <location>
        <begin position="206"/>
        <end position="224"/>
    </location>
</feature>
<gene>
    <name evidence="8" type="ORF">JI435_079000</name>
</gene>
<dbReference type="OrthoDB" id="529367at2759"/>
<dbReference type="EMBL" id="CP069024">
    <property type="protein sequence ID" value="QRC93051.1"/>
    <property type="molecule type" value="Genomic_DNA"/>
</dbReference>
<dbReference type="InterPro" id="IPR004254">
    <property type="entry name" value="AdipoR/HlyIII-related"/>
</dbReference>
<feature type="transmembrane region" description="Helical" evidence="7">
    <location>
        <begin position="176"/>
        <end position="194"/>
    </location>
</feature>
<sequence length="318" mass="35356">MDATKKAASDAIDEVVQTTKQAEKKLEQKLTYLWHEIDAWQQDNPSIISGYRPASNSYAKSFSSLSYLHNETVNIYTHLFGALSFLILSIVLYRTLGPRYATATREDVYAFSCFFAGAIACLGMSATYHTISNHSHAVARWGNQLDYAGIVFLIWGSFVPVLFYGFKSEPEIMRRYWAMITTLAACTSVVSMHNKFRTPALRPFRALMFVLMGLSAVFPVLHGIQLYGVAHMREAAGLDWVVLQGVLYITGAAIYAARVPEKWSPGKYDIWGSSHQIFHVLVVLAATSHLVGLLKAFDFEHGRRSGGVDGGSMHKVGL</sequence>
<dbReference type="Proteomes" id="UP000663193">
    <property type="component" value="Chromosome 2"/>
</dbReference>
<dbReference type="VEuPathDB" id="FungiDB:JI435_079000"/>
<keyword evidence="5 7" id="KW-0472">Membrane</keyword>
<evidence type="ECO:0000256" key="2">
    <source>
        <dbReference type="ARBA" id="ARBA00007018"/>
    </source>
</evidence>
<comment type="subcellular location">
    <subcellularLocation>
        <location evidence="1">Membrane</location>
        <topology evidence="1">Multi-pass membrane protein</topology>
    </subcellularLocation>
</comment>
<evidence type="ECO:0000313" key="9">
    <source>
        <dbReference type="Proteomes" id="UP000663193"/>
    </source>
</evidence>
<evidence type="ECO:0000256" key="7">
    <source>
        <dbReference type="SAM" id="Phobius"/>
    </source>
</evidence>
<dbReference type="RefSeq" id="XP_001798226.1">
    <property type="nucleotide sequence ID" value="XM_001798174.1"/>
</dbReference>
<accession>A0A7U2EUJ3</accession>
<evidence type="ECO:0008006" key="10">
    <source>
        <dbReference type="Google" id="ProtNLM"/>
    </source>
</evidence>
<feature type="binding site" evidence="6">
    <location>
        <position position="279"/>
    </location>
    <ligand>
        <name>Zn(2+)</name>
        <dbReference type="ChEBI" id="CHEBI:29105"/>
    </ligand>
</feature>
<feature type="transmembrane region" description="Helical" evidence="7">
    <location>
        <begin position="147"/>
        <end position="164"/>
    </location>
</feature>
<keyword evidence="6" id="KW-0862">Zinc</keyword>